<feature type="region of interest" description="Disordered" evidence="1">
    <location>
        <begin position="228"/>
        <end position="248"/>
    </location>
</feature>
<name>A0A8K0JEG8_9TREE</name>
<accession>A0A8K0JEG8</accession>
<reference evidence="2" key="1">
    <citation type="submission" date="2020-04" db="EMBL/GenBank/DDBJ databases">
        <title>Analysis of mating type loci in Filobasidium floriforme.</title>
        <authorList>
            <person name="Nowrousian M."/>
        </authorList>
    </citation>
    <scope>NUCLEOTIDE SEQUENCE</scope>
    <source>
        <strain evidence="2">CBS 6242</strain>
    </source>
</reference>
<keyword evidence="3" id="KW-1185">Reference proteome</keyword>
<dbReference type="Proteomes" id="UP000812966">
    <property type="component" value="Unassembled WGS sequence"/>
</dbReference>
<feature type="region of interest" description="Disordered" evidence="1">
    <location>
        <begin position="281"/>
        <end position="317"/>
    </location>
</feature>
<comment type="caution">
    <text evidence="2">The sequence shown here is derived from an EMBL/GenBank/DDBJ whole genome shotgun (WGS) entry which is preliminary data.</text>
</comment>
<sequence>MSWYPPQSIEEARSRQTASGRSPWSSSCLPDPSLSSPSLPRHANVVLIPPDRTGYGNREQIDYPYESATTDVGHHYCLEPGSCHQRMLGDPSWATKTLSAGYPYSADPTADQHSPYGLSSRVPNTRPEDTRDDWTLTVDSHEISAETMQDERRTQALAAPASSCDANIYRVKRKNGQDFPHGELKVKVPHVDVSTWREVAAVTGRALGTISKGGREDETWDIQIIAKRQPSHKRRKTDKELDPEHRANISAGSTNKKWYLVHRVGWHEFDYDNGSVESVRGHQGGDASCDSSTAVQRNSISSPGNPGPFHVPESDGMRSSLSTFGCTSLRIVPDTMMEPYT</sequence>
<protein>
    <submittedName>
        <fullName evidence="2">Uncharacterized protein</fullName>
    </submittedName>
</protein>
<proteinExistence type="predicted"/>
<feature type="compositionally biased region" description="Polar residues" evidence="1">
    <location>
        <begin position="289"/>
        <end position="304"/>
    </location>
</feature>
<organism evidence="2 3">
    <name type="scientific">Filobasidium floriforme</name>
    <dbReference type="NCBI Taxonomy" id="5210"/>
    <lineage>
        <taxon>Eukaryota</taxon>
        <taxon>Fungi</taxon>
        <taxon>Dikarya</taxon>
        <taxon>Basidiomycota</taxon>
        <taxon>Agaricomycotina</taxon>
        <taxon>Tremellomycetes</taxon>
        <taxon>Filobasidiales</taxon>
        <taxon>Filobasidiaceae</taxon>
        <taxon>Filobasidium</taxon>
    </lineage>
</organism>
<dbReference type="AlphaFoldDB" id="A0A8K0JEG8"/>
<dbReference type="EMBL" id="JABELV010000238">
    <property type="protein sequence ID" value="KAG7527728.1"/>
    <property type="molecule type" value="Genomic_DNA"/>
</dbReference>
<evidence type="ECO:0000313" key="2">
    <source>
        <dbReference type="EMBL" id="KAG7527728.1"/>
    </source>
</evidence>
<gene>
    <name evidence="2" type="ORF">FFLO_06645</name>
</gene>
<evidence type="ECO:0000256" key="1">
    <source>
        <dbReference type="SAM" id="MobiDB-lite"/>
    </source>
</evidence>
<feature type="region of interest" description="Disordered" evidence="1">
    <location>
        <begin position="104"/>
        <end position="132"/>
    </location>
</feature>
<evidence type="ECO:0000313" key="3">
    <source>
        <dbReference type="Proteomes" id="UP000812966"/>
    </source>
</evidence>
<feature type="region of interest" description="Disordered" evidence="1">
    <location>
        <begin position="1"/>
        <end position="42"/>
    </location>
</feature>
<feature type="compositionally biased region" description="Low complexity" evidence="1">
    <location>
        <begin position="22"/>
        <end position="40"/>
    </location>
</feature>
<feature type="compositionally biased region" description="Basic and acidic residues" evidence="1">
    <location>
        <begin position="237"/>
        <end position="247"/>
    </location>
</feature>